<evidence type="ECO:0000313" key="1">
    <source>
        <dbReference type="EMBL" id="CCX04343.1"/>
    </source>
</evidence>
<gene>
    <name evidence="1" type="ORF">PCON_01891</name>
</gene>
<name>U4KTS6_PYROM</name>
<dbReference type="OrthoDB" id="5475763at2759"/>
<sequence length="322" mass="37242">MRISMPGSTLIPSPNGSGNRLLDSYAMDDISQSITPLNPSAFEIVSYFDYPEKLTSFIVSATITGGKRETRERKFSDSTVIRSIRTTQTIRNVETSRTTETNRTALPVRKGLIDIVSDEPRPEIVSVVHMHGYQPFAVGDPNLQYADPFAFIHESTMRDAMYLTPGVPAETDISIKRLVDKRLPLPQESEKKKSLIKLPELKLPAIDVEQLPKKIPKKWQRYLTMSREKRTLCKELDERWESLLKRTEEYQIHVKLVDREYNIVSSSFPKTKLIRDCGKDLIDTKGKFEKFRGYVLGRTRIFYNSDWEFDRPDFETRRINDV</sequence>
<protein>
    <submittedName>
        <fullName evidence="1">Uncharacterized protein</fullName>
    </submittedName>
</protein>
<proteinExistence type="predicted"/>
<evidence type="ECO:0000313" key="2">
    <source>
        <dbReference type="Proteomes" id="UP000018144"/>
    </source>
</evidence>
<organism evidence="1 2">
    <name type="scientific">Pyronema omphalodes (strain CBS 100304)</name>
    <name type="common">Pyronema confluens</name>
    <dbReference type="NCBI Taxonomy" id="1076935"/>
    <lineage>
        <taxon>Eukaryota</taxon>
        <taxon>Fungi</taxon>
        <taxon>Dikarya</taxon>
        <taxon>Ascomycota</taxon>
        <taxon>Pezizomycotina</taxon>
        <taxon>Pezizomycetes</taxon>
        <taxon>Pezizales</taxon>
        <taxon>Pyronemataceae</taxon>
        <taxon>Pyronema</taxon>
    </lineage>
</organism>
<reference evidence="1 2" key="1">
    <citation type="journal article" date="2013" name="PLoS Genet.">
        <title>The genome and development-dependent transcriptomes of Pyronema confluens: a window into fungal evolution.</title>
        <authorList>
            <person name="Traeger S."/>
            <person name="Altegoer F."/>
            <person name="Freitag M."/>
            <person name="Gabaldon T."/>
            <person name="Kempken F."/>
            <person name="Kumar A."/>
            <person name="Marcet-Houben M."/>
            <person name="Poggeler S."/>
            <person name="Stajich J.E."/>
            <person name="Nowrousian M."/>
        </authorList>
    </citation>
    <scope>NUCLEOTIDE SEQUENCE [LARGE SCALE GENOMIC DNA]</scope>
    <source>
        <strain evidence="2">CBS 100304</strain>
        <tissue evidence="1">Vegetative mycelium</tissue>
    </source>
</reference>
<dbReference type="EMBL" id="HF935199">
    <property type="protein sequence ID" value="CCX04343.1"/>
    <property type="molecule type" value="Genomic_DNA"/>
</dbReference>
<accession>U4KTS6</accession>
<keyword evidence="2" id="KW-1185">Reference proteome</keyword>
<dbReference type="Proteomes" id="UP000018144">
    <property type="component" value="Unassembled WGS sequence"/>
</dbReference>
<dbReference type="AlphaFoldDB" id="U4KTS6"/>